<feature type="compositionally biased region" description="Acidic residues" evidence="1">
    <location>
        <begin position="219"/>
        <end position="228"/>
    </location>
</feature>
<accession>A0AAD3D4W2</accession>
<feature type="region of interest" description="Disordered" evidence="1">
    <location>
        <begin position="160"/>
        <end position="228"/>
    </location>
</feature>
<dbReference type="InterPro" id="IPR036397">
    <property type="entry name" value="RNaseH_sf"/>
</dbReference>
<feature type="compositionally biased region" description="Acidic residues" evidence="1">
    <location>
        <begin position="920"/>
        <end position="959"/>
    </location>
</feature>
<evidence type="ECO:0000256" key="1">
    <source>
        <dbReference type="SAM" id="MobiDB-lite"/>
    </source>
</evidence>
<organism evidence="2 3">
    <name type="scientific">Chaetoceros tenuissimus</name>
    <dbReference type="NCBI Taxonomy" id="426638"/>
    <lineage>
        <taxon>Eukaryota</taxon>
        <taxon>Sar</taxon>
        <taxon>Stramenopiles</taxon>
        <taxon>Ochrophyta</taxon>
        <taxon>Bacillariophyta</taxon>
        <taxon>Coscinodiscophyceae</taxon>
        <taxon>Chaetocerotophycidae</taxon>
        <taxon>Chaetocerotales</taxon>
        <taxon>Chaetocerotaceae</taxon>
        <taxon>Chaetoceros</taxon>
    </lineage>
</organism>
<evidence type="ECO:0000313" key="2">
    <source>
        <dbReference type="EMBL" id="GFH56775.1"/>
    </source>
</evidence>
<feature type="compositionally biased region" description="Low complexity" evidence="1">
    <location>
        <begin position="166"/>
        <end position="210"/>
    </location>
</feature>
<evidence type="ECO:0000313" key="3">
    <source>
        <dbReference type="Proteomes" id="UP001054902"/>
    </source>
</evidence>
<dbReference type="EMBL" id="BLLK01000056">
    <property type="protein sequence ID" value="GFH56775.1"/>
    <property type="molecule type" value="Genomic_DNA"/>
</dbReference>
<feature type="compositionally biased region" description="Acidic residues" evidence="1">
    <location>
        <begin position="887"/>
        <end position="911"/>
    </location>
</feature>
<dbReference type="AlphaFoldDB" id="A0AAD3D4W2"/>
<dbReference type="PANTHER" id="PTHR47169">
    <property type="entry name" value="OS01G0541250 PROTEIN"/>
    <property type="match status" value="1"/>
</dbReference>
<sequence>MFEPEDINEAVDVLISLIVVLPISKPSGEKKFIFTKPKRDVNGAVFSDYLTTERCGRSVKQDDVDALLTIIGALKTNNSGQATFYKKTLRKNLLIQKSGLNIEFGTDYRPSKGSNKKSTHVVTICVREPLSTVKVKYDLQTKDKRKKEKDRKELRNYLERLERKLQSSSPSPSESSTESDTSTSPTSSSSSTESDTSTSPTSSSQAPSASNKRTLSESSDTDMEDQVEENAKRIKMAIESFLPQLKSPPAIQKVTNATSKIDAASKLNFDLRPRFYEGKEIAITETPHILSDNTKYLILIKVLALGYNKSSSNKEKTKIANAARRHVYYILGYDKEPPSKDLRRVFEYLDPYAKFAKDESADIPDKIGTKRKRKERESKVGKIMKINPKAMKTAFRYANYAIGTDEPFKRIAKTMAEKLTKDEELLPQGTIERPIKLTKDDLRNWFNNHGGKCKKPVVRPRLTEDHKKRRREWCPKMKKHVDEGSHLCFLDEKWVYMKNGRKKDKHMPIEEWEKEDEECQKYKVGERKARSKRFPSKVMTMGVVAPPVTDPEILRQALTKNGQLNPDGTYQPWRNGRIFMKRVSKMKETKRASSHTKFHDSVKIQELFRKNDWHAHYDPKNERLTVGDLLDNIVEHYGLDDNVSNFLCLQYKDFKRKNFRTVNLTRENEDEVIKRQIKTAPDTYREIEINDLQLCVYIPKGTMVEVDCTCDSAFMLSVMDELGESVRNYYFWIPRDVKIYKVLDNAGGHGTDEVVRTYRDYLLEKYNIVLLHQVPRSPETNLLDLGIWMSIQSAVDRMSHGNRHDVDVVWRELIAVWDQYDSKKIEAVYKRWQKVLDLIILDDGGNRLVEKFRGKLTIDPLLVEQKEEEHLQQRLSEQIENRNAELQNEEAESNSNDEEEMPFEDDPEQEEEIRMHMTEQDFEQMNEEDDEDDDDDDEDSDDDDESDEDSDDEDDDSDY</sequence>
<dbReference type="Gene3D" id="3.30.420.10">
    <property type="entry name" value="Ribonuclease H-like superfamily/Ribonuclease H"/>
    <property type="match status" value="2"/>
</dbReference>
<comment type="caution">
    <text evidence="2">The sequence shown here is derived from an EMBL/GenBank/DDBJ whole genome shotgun (WGS) entry which is preliminary data.</text>
</comment>
<dbReference type="Proteomes" id="UP001054902">
    <property type="component" value="Unassembled WGS sequence"/>
</dbReference>
<feature type="region of interest" description="Disordered" evidence="1">
    <location>
        <begin position="883"/>
        <end position="959"/>
    </location>
</feature>
<gene>
    <name evidence="2" type="ORF">CTEN210_13251</name>
</gene>
<name>A0AAD3D4W2_9STRA</name>
<protein>
    <submittedName>
        <fullName evidence="2">Uncharacterized protein</fullName>
    </submittedName>
</protein>
<proteinExistence type="predicted"/>
<keyword evidence="3" id="KW-1185">Reference proteome</keyword>
<reference evidence="2 3" key="1">
    <citation type="journal article" date="2021" name="Sci. Rep.">
        <title>The genome of the diatom Chaetoceros tenuissimus carries an ancient integrated fragment of an extant virus.</title>
        <authorList>
            <person name="Hongo Y."/>
            <person name="Kimura K."/>
            <person name="Takaki Y."/>
            <person name="Yoshida Y."/>
            <person name="Baba S."/>
            <person name="Kobayashi G."/>
            <person name="Nagasaki K."/>
            <person name="Hano T."/>
            <person name="Tomaru Y."/>
        </authorList>
    </citation>
    <scope>NUCLEOTIDE SEQUENCE [LARGE SCALE GENOMIC DNA]</scope>
    <source>
        <strain evidence="2 3">NIES-3715</strain>
    </source>
</reference>
<dbReference type="GO" id="GO:0003676">
    <property type="term" value="F:nucleic acid binding"/>
    <property type="evidence" value="ECO:0007669"/>
    <property type="project" value="InterPro"/>
</dbReference>